<comment type="caution">
    <text evidence="2">The sequence shown here is derived from an EMBL/GenBank/DDBJ whole genome shotgun (WGS) entry which is preliminary data.</text>
</comment>
<evidence type="ECO:0000256" key="1">
    <source>
        <dbReference type="SAM" id="MobiDB-lite"/>
    </source>
</evidence>
<dbReference type="EMBL" id="AYKW01000039">
    <property type="protein sequence ID" value="PIL26712.1"/>
    <property type="molecule type" value="Genomic_DNA"/>
</dbReference>
<name>A0A2G8RYX3_9APHY</name>
<dbReference type="STRING" id="1077348.A0A2G8RYX3"/>
<evidence type="ECO:0000313" key="3">
    <source>
        <dbReference type="Proteomes" id="UP000230002"/>
    </source>
</evidence>
<accession>A0A2G8RYX3</accession>
<evidence type="ECO:0000313" key="2">
    <source>
        <dbReference type="EMBL" id="PIL26712.1"/>
    </source>
</evidence>
<reference evidence="2 3" key="1">
    <citation type="journal article" date="2015" name="Sci. Rep.">
        <title>Chromosome-level genome map provides insights into diverse defense mechanisms in the medicinal fungus Ganoderma sinense.</title>
        <authorList>
            <person name="Zhu Y."/>
            <person name="Xu J."/>
            <person name="Sun C."/>
            <person name="Zhou S."/>
            <person name="Xu H."/>
            <person name="Nelson D.R."/>
            <person name="Qian J."/>
            <person name="Song J."/>
            <person name="Luo H."/>
            <person name="Xiang L."/>
            <person name="Li Y."/>
            <person name="Xu Z."/>
            <person name="Ji A."/>
            <person name="Wang L."/>
            <person name="Lu S."/>
            <person name="Hayward A."/>
            <person name="Sun W."/>
            <person name="Li X."/>
            <person name="Schwartz D.C."/>
            <person name="Wang Y."/>
            <person name="Chen S."/>
        </authorList>
    </citation>
    <scope>NUCLEOTIDE SEQUENCE [LARGE SCALE GENOMIC DNA]</scope>
    <source>
        <strain evidence="2 3">ZZ0214-1</strain>
    </source>
</reference>
<organism evidence="2 3">
    <name type="scientific">Ganoderma sinense ZZ0214-1</name>
    <dbReference type="NCBI Taxonomy" id="1077348"/>
    <lineage>
        <taxon>Eukaryota</taxon>
        <taxon>Fungi</taxon>
        <taxon>Dikarya</taxon>
        <taxon>Basidiomycota</taxon>
        <taxon>Agaricomycotina</taxon>
        <taxon>Agaricomycetes</taxon>
        <taxon>Polyporales</taxon>
        <taxon>Polyporaceae</taxon>
        <taxon>Ganoderma</taxon>
    </lineage>
</organism>
<proteinExistence type="predicted"/>
<dbReference type="OrthoDB" id="2757101at2759"/>
<sequence>MTTQASWRDHWESVNSSGLHEFRDIYWGSRGRTALKNVLARRPLERFLHFRQTAVQDLFDLSLPDGLFLVREDYLLLSDRIRKARKEKASEMQGCLLLGQQGIGKSHFLLLLLLQCLSREETVLFTSSNGDTYLFDEDGIVRTHTADFSSCTHLPKDFPDSDPSERLWSLVDYSQAKEPTSPSVTYGARQLFFVAVACPDLPHCGDMKERFNVREWWMSQWTENELRALLAALPPGQFPLTQSERYPLSSPDTARSLIRDVGSCLQDILLYLRAPNRYEELVNAALLQYTSVEAIYRLLSGLDLITNPDAHRLVLISRAGPVAPDALDIDDRAVARFKTRAIHSRVLANVMALSLEDTQHLYASFRASGGPGKGPFATASSALLFENMALRYARDERDFQDPRCFAPFRHPYAHMPQEPGHRVHMTRTQTASPAAVRFLYQSDAERGWSTTVAVSDLEPEPPSSAVAWRLSRGAELDRSDSEACYVSQHESEPWSVYPCGARTWPSVAALCAAVGSGSGSGSEELEPGPGRPWTAAVEMEDVDGAFCLASESEHQHRQLFDAYALRVDRHEDEHCIWAIRVATPGWDSVIVDGGRGVESDKGGFADIVRLKEAVREAYGDEERPVQVSYALIVPYGEPMFGVEWSLPARGFEEHPGSDKARSQASNKQETGRAKDQLEAGELPQLLRGLYIL</sequence>
<protein>
    <submittedName>
        <fullName evidence="2">Uncharacterized protein</fullName>
    </submittedName>
</protein>
<dbReference type="AlphaFoldDB" id="A0A2G8RYX3"/>
<gene>
    <name evidence="2" type="ORF">GSI_11191</name>
</gene>
<keyword evidence="3" id="KW-1185">Reference proteome</keyword>
<feature type="region of interest" description="Disordered" evidence="1">
    <location>
        <begin position="651"/>
        <end position="677"/>
    </location>
</feature>
<dbReference type="Proteomes" id="UP000230002">
    <property type="component" value="Unassembled WGS sequence"/>
</dbReference>
<feature type="compositionally biased region" description="Basic and acidic residues" evidence="1">
    <location>
        <begin position="651"/>
        <end position="661"/>
    </location>
</feature>